<evidence type="ECO:0000313" key="2">
    <source>
        <dbReference type="EMBL" id="EMI18702.1"/>
    </source>
</evidence>
<evidence type="ECO:0000259" key="1">
    <source>
        <dbReference type="PROSITE" id="PS50022"/>
    </source>
</evidence>
<proteinExistence type="predicted"/>
<dbReference type="Pfam" id="PF22633">
    <property type="entry name" value="F5_F8_type_C_2"/>
    <property type="match status" value="1"/>
</dbReference>
<dbReference type="SUPFAM" id="SSF49785">
    <property type="entry name" value="Galactose-binding domain-like"/>
    <property type="match status" value="1"/>
</dbReference>
<organism evidence="2 3">
    <name type="scientific">Rhodopirellula maiorica SM1</name>
    <dbReference type="NCBI Taxonomy" id="1265738"/>
    <lineage>
        <taxon>Bacteria</taxon>
        <taxon>Pseudomonadati</taxon>
        <taxon>Planctomycetota</taxon>
        <taxon>Planctomycetia</taxon>
        <taxon>Pirellulales</taxon>
        <taxon>Pirellulaceae</taxon>
        <taxon>Novipirellula</taxon>
    </lineage>
</organism>
<dbReference type="PROSITE" id="PS50022">
    <property type="entry name" value="FA58C_3"/>
    <property type="match status" value="1"/>
</dbReference>
<dbReference type="InterPro" id="IPR000421">
    <property type="entry name" value="FA58C"/>
</dbReference>
<name>M5RTJ3_9BACT</name>
<sequence length="118" mass="13041">MWGNRNPQCFATGVSDEFPKSVTIDLKKTQTINLVRFGVPEVGSTKTVAISVSEDGKTFQQVGSHSFGQGKAERAVIEFDDSTARFVRLTYLDHHSSLVGGYNNTFAFTSEVEVYRAQ</sequence>
<protein>
    <submittedName>
        <fullName evidence="2">Protein containing Coagulation factor 5/8 type</fullName>
    </submittedName>
</protein>
<dbReference type="AlphaFoldDB" id="M5RTJ3"/>
<gene>
    <name evidence="2" type="ORF">RMSM_04366</name>
</gene>
<comment type="caution">
    <text evidence="2">The sequence shown here is derived from an EMBL/GenBank/DDBJ whole genome shotgun (WGS) entry which is preliminary data.</text>
</comment>
<reference evidence="2 3" key="1">
    <citation type="journal article" date="2013" name="Mar. Genomics">
        <title>Expression of sulfatases in Rhodopirellula baltica and the diversity of sulfatases in the genus Rhodopirellula.</title>
        <authorList>
            <person name="Wegner C.E."/>
            <person name="Richter-Heitmann T."/>
            <person name="Klindworth A."/>
            <person name="Klockow C."/>
            <person name="Richter M."/>
            <person name="Achstetter T."/>
            <person name="Glockner F.O."/>
            <person name="Harder J."/>
        </authorList>
    </citation>
    <scope>NUCLEOTIDE SEQUENCE [LARGE SCALE GENOMIC DNA]</scope>
    <source>
        <strain evidence="2 3">SM1</strain>
    </source>
</reference>
<dbReference type="PATRIC" id="fig|1265738.3.peg.4382"/>
<keyword evidence="3" id="KW-1185">Reference proteome</keyword>
<feature type="domain" description="F5/8 type C" evidence="1">
    <location>
        <begin position="1"/>
        <end position="117"/>
    </location>
</feature>
<dbReference type="Proteomes" id="UP000011991">
    <property type="component" value="Unassembled WGS sequence"/>
</dbReference>
<dbReference type="EMBL" id="ANOG01000623">
    <property type="protein sequence ID" value="EMI18702.1"/>
    <property type="molecule type" value="Genomic_DNA"/>
</dbReference>
<accession>M5RTJ3</accession>
<dbReference type="Gene3D" id="2.60.120.260">
    <property type="entry name" value="Galactose-binding domain-like"/>
    <property type="match status" value="1"/>
</dbReference>
<dbReference type="InterPro" id="IPR008979">
    <property type="entry name" value="Galactose-bd-like_sf"/>
</dbReference>
<evidence type="ECO:0000313" key="3">
    <source>
        <dbReference type="Proteomes" id="UP000011991"/>
    </source>
</evidence>